<feature type="transmembrane region" description="Helical" evidence="1">
    <location>
        <begin position="39"/>
        <end position="59"/>
    </location>
</feature>
<dbReference type="OrthoDB" id="623052at2"/>
<feature type="transmembrane region" description="Helical" evidence="1">
    <location>
        <begin position="12"/>
        <end position="33"/>
    </location>
</feature>
<feature type="transmembrane region" description="Helical" evidence="1">
    <location>
        <begin position="99"/>
        <end position="119"/>
    </location>
</feature>
<evidence type="ECO:0000256" key="1">
    <source>
        <dbReference type="SAM" id="Phobius"/>
    </source>
</evidence>
<gene>
    <name evidence="2" type="ORF">EG028_04705</name>
</gene>
<feature type="transmembrane region" description="Helical" evidence="1">
    <location>
        <begin position="294"/>
        <end position="313"/>
    </location>
</feature>
<comment type="caution">
    <text evidence="2">The sequence shown here is derived from an EMBL/GenBank/DDBJ whole genome shotgun (WGS) entry which is preliminary data.</text>
</comment>
<dbReference type="EMBL" id="RMBX01000002">
    <property type="protein sequence ID" value="RPD42479.1"/>
    <property type="molecule type" value="Genomic_DNA"/>
</dbReference>
<keyword evidence="1" id="KW-0472">Membrane</keyword>
<feature type="transmembrane region" description="Helical" evidence="1">
    <location>
        <begin position="66"/>
        <end position="87"/>
    </location>
</feature>
<name>A0A3N4MSG6_9BACT</name>
<feature type="transmembrane region" description="Helical" evidence="1">
    <location>
        <begin position="399"/>
        <end position="417"/>
    </location>
</feature>
<feature type="transmembrane region" description="Helical" evidence="1">
    <location>
        <begin position="261"/>
        <end position="282"/>
    </location>
</feature>
<protein>
    <submittedName>
        <fullName evidence="2">Uncharacterized protein</fullName>
    </submittedName>
</protein>
<evidence type="ECO:0000313" key="3">
    <source>
        <dbReference type="Proteomes" id="UP000279089"/>
    </source>
</evidence>
<dbReference type="AlphaFoldDB" id="A0A3N4MSG6"/>
<dbReference type="Proteomes" id="UP000279089">
    <property type="component" value="Unassembled WGS sequence"/>
</dbReference>
<dbReference type="RefSeq" id="WP_120515375.1">
    <property type="nucleotide sequence ID" value="NZ_QXZY01000003.1"/>
</dbReference>
<keyword evidence="3" id="KW-1185">Reference proteome</keyword>
<feature type="transmembrane region" description="Helical" evidence="1">
    <location>
        <begin position="338"/>
        <end position="355"/>
    </location>
</feature>
<feature type="transmembrane region" description="Helical" evidence="1">
    <location>
        <begin position="424"/>
        <end position="442"/>
    </location>
</feature>
<keyword evidence="1" id="KW-0812">Transmembrane</keyword>
<reference evidence="3" key="1">
    <citation type="submission" date="2018-11" db="EMBL/GenBank/DDBJ databases">
        <title>Chitinophaga lutea sp.nov., isolate from arsenic contaminated soil.</title>
        <authorList>
            <person name="Zong Y."/>
        </authorList>
    </citation>
    <scope>NUCLEOTIDE SEQUENCE [LARGE SCALE GENOMIC DNA]</scope>
    <source>
        <strain evidence="3">YLT18</strain>
    </source>
</reference>
<keyword evidence="1" id="KW-1133">Transmembrane helix</keyword>
<proteinExistence type="predicted"/>
<evidence type="ECO:0000313" key="2">
    <source>
        <dbReference type="EMBL" id="RPD42479.1"/>
    </source>
</evidence>
<feature type="transmembrane region" description="Helical" evidence="1">
    <location>
        <begin position="375"/>
        <end position="393"/>
    </location>
</feature>
<feature type="transmembrane region" description="Helical" evidence="1">
    <location>
        <begin position="169"/>
        <end position="190"/>
    </location>
</feature>
<feature type="transmembrane region" description="Helical" evidence="1">
    <location>
        <begin position="211"/>
        <end position="241"/>
    </location>
</feature>
<sequence>MATYFTESQTRVLKSAWICLIPLVIQTLIGRYAGITNVLVYNGIYTLTLLFLLSWEFLYARDWKKAGILAGTSAGIFLLTLGAYYLFDIPATGEYRPYIHIHMFSLINMLATLFVRCYLAGNTRFIITGTIVTLVTYYGFSGGLFGLYGGISNLGVISYSPHGYTILSILYNVIYVFAYFIALYLSENYFNRDHFKAIFHSKVQLLGAKEYFLLYVITGILILNASTSAPQHLGIALSYFWHMPEYSYYPRLTAAALFPHLMEWIVQTLLVLLCGYFMRNVIVARMMTTGSRNGLLYFLHFIPLLNIIPLTAYTSRQNEHKSPVDNAMFYIQREPSQLRSWIVVLGILTALYFSFMTYRQFSYYKGTGSNTEEMIMALIVLLGVGRLLAFLLMFNYRKAIFAILCINIFLLFCSVGSDGGFELLGLRLALTYMSMFFLLEIFHPTLFDADAVALEESLGNNSESL</sequence>
<feature type="transmembrane region" description="Helical" evidence="1">
    <location>
        <begin position="126"/>
        <end position="149"/>
    </location>
</feature>
<organism evidence="2 3">
    <name type="scientific">Chitinophaga barathri</name>
    <dbReference type="NCBI Taxonomy" id="1647451"/>
    <lineage>
        <taxon>Bacteria</taxon>
        <taxon>Pseudomonadati</taxon>
        <taxon>Bacteroidota</taxon>
        <taxon>Chitinophagia</taxon>
        <taxon>Chitinophagales</taxon>
        <taxon>Chitinophagaceae</taxon>
        <taxon>Chitinophaga</taxon>
    </lineage>
</organism>
<accession>A0A3N4MSG6</accession>